<accession>K0T372</accession>
<dbReference type="EMBL" id="AGNL01012642">
    <property type="protein sequence ID" value="EJK67776.1"/>
    <property type="molecule type" value="Genomic_DNA"/>
</dbReference>
<dbReference type="Proteomes" id="UP000266841">
    <property type="component" value="Unassembled WGS sequence"/>
</dbReference>
<evidence type="ECO:0000313" key="2">
    <source>
        <dbReference type="Proteomes" id="UP000266841"/>
    </source>
</evidence>
<dbReference type="AlphaFoldDB" id="K0T372"/>
<reference evidence="1 2" key="1">
    <citation type="journal article" date="2012" name="Genome Biol.">
        <title>Genome and low-iron response of an oceanic diatom adapted to chronic iron limitation.</title>
        <authorList>
            <person name="Lommer M."/>
            <person name="Specht M."/>
            <person name="Roy A.S."/>
            <person name="Kraemer L."/>
            <person name="Andreson R."/>
            <person name="Gutowska M.A."/>
            <person name="Wolf J."/>
            <person name="Bergner S.V."/>
            <person name="Schilhabel M.B."/>
            <person name="Klostermeier U.C."/>
            <person name="Beiko R.G."/>
            <person name="Rosenstiel P."/>
            <person name="Hippler M."/>
            <person name="Laroche J."/>
        </authorList>
    </citation>
    <scope>NUCLEOTIDE SEQUENCE [LARGE SCALE GENOMIC DNA]</scope>
    <source>
        <strain evidence="1 2">CCMP1005</strain>
    </source>
</reference>
<keyword evidence="2" id="KW-1185">Reference proteome</keyword>
<protein>
    <submittedName>
        <fullName evidence="1">Uncharacterized protein</fullName>
    </submittedName>
</protein>
<evidence type="ECO:0000313" key="1">
    <source>
        <dbReference type="EMBL" id="EJK67776.1"/>
    </source>
</evidence>
<comment type="caution">
    <text evidence="1">The sequence shown here is derived from an EMBL/GenBank/DDBJ whole genome shotgun (WGS) entry which is preliminary data.</text>
</comment>
<gene>
    <name evidence="1" type="ORF">THAOC_11149</name>
</gene>
<name>K0T372_THAOC</name>
<feature type="non-terminal residue" evidence="1">
    <location>
        <position position="83"/>
    </location>
</feature>
<organism evidence="1 2">
    <name type="scientific">Thalassiosira oceanica</name>
    <name type="common">Marine diatom</name>
    <dbReference type="NCBI Taxonomy" id="159749"/>
    <lineage>
        <taxon>Eukaryota</taxon>
        <taxon>Sar</taxon>
        <taxon>Stramenopiles</taxon>
        <taxon>Ochrophyta</taxon>
        <taxon>Bacillariophyta</taxon>
        <taxon>Coscinodiscophyceae</taxon>
        <taxon>Thalassiosirophycidae</taxon>
        <taxon>Thalassiosirales</taxon>
        <taxon>Thalassiosiraceae</taxon>
        <taxon>Thalassiosira</taxon>
    </lineage>
</organism>
<sequence>MVPGSGSSLLPRFDLESDADRSALDGLVCRSGRGDVESVSIASSSASGGGKADAASLVADPLDPGMVHVVRPGRGVATVTTDA</sequence>
<proteinExistence type="predicted"/>